<sequence length="97" mass="10887">MVVVVECRMPPSATTTRTGLTQSCWWRWQLLGSFSVASFRAFCRSCLCQTLLGYREKNTASVRSAESPSSQPADVGDGSKPDMGIWQSQRKPFLLYF</sequence>
<name>A0A183FHI9_HELPZ</name>
<dbReference type="AlphaFoldDB" id="A0A183FHI9"/>
<feature type="compositionally biased region" description="Polar residues" evidence="1">
    <location>
        <begin position="60"/>
        <end position="72"/>
    </location>
</feature>
<evidence type="ECO:0000313" key="3">
    <source>
        <dbReference type="Proteomes" id="UP000050761"/>
    </source>
</evidence>
<evidence type="ECO:0000313" key="2">
    <source>
        <dbReference type="EMBL" id="VDO67521.1"/>
    </source>
</evidence>
<feature type="region of interest" description="Disordered" evidence="1">
    <location>
        <begin position="60"/>
        <end position="86"/>
    </location>
</feature>
<protein>
    <submittedName>
        <fullName evidence="4">Secreted protein</fullName>
    </submittedName>
</protein>
<keyword evidence="3" id="KW-1185">Reference proteome</keyword>
<dbReference type="WBParaSite" id="HPBE_0000624301-mRNA-1">
    <property type="protein sequence ID" value="HPBE_0000624301-mRNA-1"/>
    <property type="gene ID" value="HPBE_0000624301"/>
</dbReference>
<dbReference type="Proteomes" id="UP000050761">
    <property type="component" value="Unassembled WGS sequence"/>
</dbReference>
<dbReference type="EMBL" id="UZAH01025624">
    <property type="protein sequence ID" value="VDO67521.1"/>
    <property type="molecule type" value="Genomic_DNA"/>
</dbReference>
<accession>A0A3P7X1E6</accession>
<evidence type="ECO:0000256" key="1">
    <source>
        <dbReference type="SAM" id="MobiDB-lite"/>
    </source>
</evidence>
<accession>A0A183FHI9</accession>
<organism evidence="3 4">
    <name type="scientific">Heligmosomoides polygyrus</name>
    <name type="common">Parasitic roundworm</name>
    <dbReference type="NCBI Taxonomy" id="6339"/>
    <lineage>
        <taxon>Eukaryota</taxon>
        <taxon>Metazoa</taxon>
        <taxon>Ecdysozoa</taxon>
        <taxon>Nematoda</taxon>
        <taxon>Chromadorea</taxon>
        <taxon>Rhabditida</taxon>
        <taxon>Rhabditina</taxon>
        <taxon>Rhabditomorpha</taxon>
        <taxon>Strongyloidea</taxon>
        <taxon>Heligmosomidae</taxon>
        <taxon>Heligmosomoides</taxon>
    </lineage>
</organism>
<proteinExistence type="predicted"/>
<evidence type="ECO:0000313" key="4">
    <source>
        <dbReference type="WBParaSite" id="HPBE_0000624301-mRNA-1"/>
    </source>
</evidence>
<reference evidence="4" key="2">
    <citation type="submission" date="2019-09" db="UniProtKB">
        <authorList>
            <consortium name="WormBaseParasite"/>
        </authorList>
    </citation>
    <scope>IDENTIFICATION</scope>
</reference>
<reference evidence="2 3" key="1">
    <citation type="submission" date="2018-11" db="EMBL/GenBank/DDBJ databases">
        <authorList>
            <consortium name="Pathogen Informatics"/>
        </authorList>
    </citation>
    <scope>NUCLEOTIDE SEQUENCE [LARGE SCALE GENOMIC DNA]</scope>
</reference>
<gene>
    <name evidence="2" type="ORF">HPBE_LOCUS6244</name>
</gene>